<dbReference type="AlphaFoldDB" id="A0A1T5HIA5"/>
<name>A0A1T5HIA5_9BACT</name>
<reference evidence="4 5" key="1">
    <citation type="submission" date="2017-02" db="EMBL/GenBank/DDBJ databases">
        <authorList>
            <person name="Peterson S.W."/>
        </authorList>
    </citation>
    <scope>NUCLEOTIDE SEQUENCE [LARGE SCALE GENOMIC DNA]</scope>
    <source>
        <strain evidence="4 5">DSM 24412</strain>
    </source>
</reference>
<dbReference type="InterPro" id="IPR029063">
    <property type="entry name" value="SAM-dependent_MTases_sf"/>
</dbReference>
<dbReference type="STRING" id="889453.SAMN03080601_02346"/>
<evidence type="ECO:0000313" key="5">
    <source>
        <dbReference type="Proteomes" id="UP000191055"/>
    </source>
</evidence>
<dbReference type="GO" id="GO:0032259">
    <property type="term" value="P:methylation"/>
    <property type="evidence" value="ECO:0007669"/>
    <property type="project" value="UniProtKB-KW"/>
</dbReference>
<protein>
    <submittedName>
        <fullName evidence="4">Methyltransferase domain-containing protein</fullName>
    </submittedName>
</protein>
<organism evidence="4 5">
    <name type="scientific">Alkalitalea saponilacus</name>
    <dbReference type="NCBI Taxonomy" id="889453"/>
    <lineage>
        <taxon>Bacteria</taxon>
        <taxon>Pseudomonadati</taxon>
        <taxon>Bacteroidota</taxon>
        <taxon>Bacteroidia</taxon>
        <taxon>Marinilabiliales</taxon>
        <taxon>Marinilabiliaceae</taxon>
        <taxon>Alkalitalea</taxon>
    </lineage>
</organism>
<keyword evidence="2" id="KW-1133">Transmembrane helix</keyword>
<dbReference type="Pfam" id="PF08241">
    <property type="entry name" value="Methyltransf_11"/>
    <property type="match status" value="1"/>
</dbReference>
<dbReference type="InterPro" id="IPR013216">
    <property type="entry name" value="Methyltransf_11"/>
</dbReference>
<keyword evidence="2" id="KW-0472">Membrane</keyword>
<dbReference type="InterPro" id="IPR050447">
    <property type="entry name" value="Erg6_SMT_methyltransf"/>
</dbReference>
<evidence type="ECO:0000259" key="3">
    <source>
        <dbReference type="Pfam" id="PF08241"/>
    </source>
</evidence>
<proteinExistence type="predicted"/>
<sequence>MDDAQQLKNIPDNSVDVFLCIESAFHYPDKQKFIKEMRRVLKPSGTFLIADLLASSRKKRYFLERWKKKMNFHHWTKEEYLQAFKEQGLKLTYDENITKPVIDGYTDFGSWVPQNKFKYYTGYLWYKLFVLIQVKVNIYLLKKRRHYYVFAGKIG</sequence>
<dbReference type="SUPFAM" id="SSF53335">
    <property type="entry name" value="S-adenosyl-L-methionine-dependent methyltransferases"/>
    <property type="match status" value="1"/>
</dbReference>
<evidence type="ECO:0000313" key="4">
    <source>
        <dbReference type="EMBL" id="SKC20415.1"/>
    </source>
</evidence>
<dbReference type="Gene3D" id="3.40.50.150">
    <property type="entry name" value="Vaccinia Virus protein VP39"/>
    <property type="match status" value="1"/>
</dbReference>
<dbReference type="PANTHER" id="PTHR44068">
    <property type="entry name" value="ZGC:194242"/>
    <property type="match status" value="1"/>
</dbReference>
<keyword evidence="2" id="KW-0812">Transmembrane</keyword>
<keyword evidence="5" id="KW-1185">Reference proteome</keyword>
<feature type="transmembrane region" description="Helical" evidence="2">
    <location>
        <begin position="123"/>
        <end position="141"/>
    </location>
</feature>
<dbReference type="PANTHER" id="PTHR44068:SF11">
    <property type="entry name" value="GERANYL DIPHOSPHATE 2-C-METHYLTRANSFERASE"/>
    <property type="match status" value="1"/>
</dbReference>
<evidence type="ECO:0000256" key="1">
    <source>
        <dbReference type="ARBA" id="ARBA00022679"/>
    </source>
</evidence>
<evidence type="ECO:0000256" key="2">
    <source>
        <dbReference type="SAM" id="Phobius"/>
    </source>
</evidence>
<dbReference type="EMBL" id="FUYV01000013">
    <property type="protein sequence ID" value="SKC20415.1"/>
    <property type="molecule type" value="Genomic_DNA"/>
</dbReference>
<keyword evidence="4" id="KW-0489">Methyltransferase</keyword>
<dbReference type="CDD" id="cd02440">
    <property type="entry name" value="AdoMet_MTases"/>
    <property type="match status" value="1"/>
</dbReference>
<keyword evidence="1 4" id="KW-0808">Transferase</keyword>
<feature type="domain" description="Methyltransferase type 11" evidence="3">
    <location>
        <begin position="3"/>
        <end position="49"/>
    </location>
</feature>
<accession>A0A1T5HIA5</accession>
<gene>
    <name evidence="4" type="ORF">SAMN03080601_02346</name>
</gene>
<dbReference type="GO" id="GO:0008757">
    <property type="term" value="F:S-adenosylmethionine-dependent methyltransferase activity"/>
    <property type="evidence" value="ECO:0007669"/>
    <property type="project" value="InterPro"/>
</dbReference>
<dbReference type="Proteomes" id="UP000191055">
    <property type="component" value="Unassembled WGS sequence"/>
</dbReference>